<feature type="transmembrane region" description="Helical" evidence="1">
    <location>
        <begin position="6"/>
        <end position="27"/>
    </location>
</feature>
<proteinExistence type="predicted"/>
<dbReference type="RefSeq" id="WP_285574415.1">
    <property type="nucleotide sequence ID" value="NZ_BSDE01000003.1"/>
</dbReference>
<accession>A0ABQ5QEX9</accession>
<evidence type="ECO:0008006" key="4">
    <source>
        <dbReference type="Google" id="ProtNLM"/>
    </source>
</evidence>
<keyword evidence="1" id="KW-0812">Transmembrane</keyword>
<evidence type="ECO:0000313" key="3">
    <source>
        <dbReference type="Proteomes" id="UP001165069"/>
    </source>
</evidence>
<evidence type="ECO:0000256" key="1">
    <source>
        <dbReference type="SAM" id="Phobius"/>
    </source>
</evidence>
<gene>
    <name evidence="2" type="ORF">GETHLI_19040</name>
</gene>
<keyword evidence="1" id="KW-0472">Membrane</keyword>
<comment type="caution">
    <text evidence="2">The sequence shown here is derived from an EMBL/GenBank/DDBJ whole genome shotgun (WGS) entry which is preliminary data.</text>
</comment>
<dbReference type="EMBL" id="BSDE01000003">
    <property type="protein sequence ID" value="GLH73402.1"/>
    <property type="molecule type" value="Genomic_DNA"/>
</dbReference>
<evidence type="ECO:0000313" key="2">
    <source>
        <dbReference type="EMBL" id="GLH73402.1"/>
    </source>
</evidence>
<name>A0ABQ5QEX9_9BACT</name>
<organism evidence="2 3">
    <name type="scientific">Geothrix limicola</name>
    <dbReference type="NCBI Taxonomy" id="2927978"/>
    <lineage>
        <taxon>Bacteria</taxon>
        <taxon>Pseudomonadati</taxon>
        <taxon>Acidobacteriota</taxon>
        <taxon>Holophagae</taxon>
        <taxon>Holophagales</taxon>
        <taxon>Holophagaceae</taxon>
        <taxon>Geothrix</taxon>
    </lineage>
</organism>
<keyword evidence="3" id="KW-1185">Reference proteome</keyword>
<dbReference type="Proteomes" id="UP001165069">
    <property type="component" value="Unassembled WGS sequence"/>
</dbReference>
<keyword evidence="1" id="KW-1133">Transmembrane helix</keyword>
<reference evidence="2 3" key="1">
    <citation type="journal article" date="2023" name="Antonie Van Leeuwenhoek">
        <title>Mesoterricola silvestris gen. nov., sp. nov., Mesoterricola sediminis sp. nov., Geothrix oryzae sp. nov., Geothrix edaphica sp. nov., Geothrix rubra sp. nov., and Geothrix limicola sp. nov., six novel members of Acidobacteriota isolated from soils.</title>
        <authorList>
            <person name="Itoh H."/>
            <person name="Sugisawa Y."/>
            <person name="Mise K."/>
            <person name="Xu Z."/>
            <person name="Kuniyasu M."/>
            <person name="Ushijima N."/>
            <person name="Kawano K."/>
            <person name="Kobayashi E."/>
            <person name="Shiratori Y."/>
            <person name="Masuda Y."/>
            <person name="Senoo K."/>
        </authorList>
    </citation>
    <scope>NUCLEOTIDE SEQUENCE [LARGE SCALE GENOMIC DNA]</scope>
    <source>
        <strain evidence="2 3">Red804</strain>
    </source>
</reference>
<protein>
    <recommendedName>
        <fullName evidence="4">DUF948 domain-containing protein</fullName>
    </recommendedName>
</protein>
<sequence>MSIALEITLIVVLIALAAGVVPLLVQLRTTARGLDRFLLSAKSDLSQIAEDVHASRLRMDQLAGTLQITLGDLSTFTHSIREVGSAVKDWHARFRSAMDSTTRNLGGLIGGVSSVLAFFKSKQAHHETEKEHAHERT</sequence>